<comment type="caution">
    <text evidence="1">The sequence shown here is derived from an EMBL/GenBank/DDBJ whole genome shotgun (WGS) entry which is preliminary data.</text>
</comment>
<organism evidence="1 2">
    <name type="scientific">Gigaspora margarita</name>
    <dbReference type="NCBI Taxonomy" id="4874"/>
    <lineage>
        <taxon>Eukaryota</taxon>
        <taxon>Fungi</taxon>
        <taxon>Fungi incertae sedis</taxon>
        <taxon>Mucoromycota</taxon>
        <taxon>Glomeromycotina</taxon>
        <taxon>Glomeromycetes</taxon>
        <taxon>Diversisporales</taxon>
        <taxon>Gigasporaceae</taxon>
        <taxon>Gigaspora</taxon>
    </lineage>
</organism>
<keyword evidence="2" id="KW-1185">Reference proteome</keyword>
<accession>A0ABM8VVS3</accession>
<dbReference type="EMBL" id="CAJVQB010000012">
    <property type="protein sequence ID" value="CAG8457967.1"/>
    <property type="molecule type" value="Genomic_DNA"/>
</dbReference>
<evidence type="ECO:0000313" key="2">
    <source>
        <dbReference type="Proteomes" id="UP000789901"/>
    </source>
</evidence>
<sequence>MDRPTALLNKFSNKSECVKNHLKKYQHFISKVGGIEAASRILDIELKELSEDVKAKKRCIEPNLSTGGRILNNEVKKYNINMVTKLKNDFVGPTLIFNSWTNVVNQNIMGSVFIISKEEVLIWKRIDISSKRERYKEVVEKIEIIFADITQIGIKLNAIVCDNALSYTTLLKVYCFSVWHALLLWKRVGAKESTMLILGGGGIFPKVLSISKLRASITYQHRSNKELKNQLSEDKTSEDEESEDIQELEDNILDEHIESFNYLIDEWENLLAQEVEAN</sequence>
<reference evidence="1 2" key="1">
    <citation type="submission" date="2021-06" db="EMBL/GenBank/DDBJ databases">
        <authorList>
            <person name="Kallberg Y."/>
            <person name="Tangrot J."/>
            <person name="Rosling A."/>
        </authorList>
    </citation>
    <scope>NUCLEOTIDE SEQUENCE [LARGE SCALE GENOMIC DNA]</scope>
    <source>
        <strain evidence="1 2">120-4 pot B 10/14</strain>
    </source>
</reference>
<evidence type="ECO:0000313" key="1">
    <source>
        <dbReference type="EMBL" id="CAG8457967.1"/>
    </source>
</evidence>
<proteinExistence type="predicted"/>
<name>A0ABM8VVS3_GIGMA</name>
<protein>
    <submittedName>
        <fullName evidence="1">41452_t:CDS:1</fullName>
    </submittedName>
</protein>
<gene>
    <name evidence="1" type="ORF">GMARGA_LOCUS155</name>
</gene>
<dbReference type="Proteomes" id="UP000789901">
    <property type="component" value="Unassembled WGS sequence"/>
</dbReference>